<evidence type="ECO:0000313" key="2">
    <source>
        <dbReference type="Proteomes" id="UP000054217"/>
    </source>
</evidence>
<sequence>MRRLSVGSRLFVPKSLAFAHDTSASVPHHDIPGRVKETTKRHVDRDAGSPNAAAIKEQCAGLVGCPVIEIPARIEVSDPKPLCLEVVIITPLNSALAWFPFIIVQAIVACECLTVQWTEG</sequence>
<organism evidence="1 2">
    <name type="scientific">Pisolithus tinctorius Marx 270</name>
    <dbReference type="NCBI Taxonomy" id="870435"/>
    <lineage>
        <taxon>Eukaryota</taxon>
        <taxon>Fungi</taxon>
        <taxon>Dikarya</taxon>
        <taxon>Basidiomycota</taxon>
        <taxon>Agaricomycotina</taxon>
        <taxon>Agaricomycetes</taxon>
        <taxon>Agaricomycetidae</taxon>
        <taxon>Boletales</taxon>
        <taxon>Sclerodermatineae</taxon>
        <taxon>Pisolithaceae</taxon>
        <taxon>Pisolithus</taxon>
    </lineage>
</organism>
<keyword evidence="2" id="KW-1185">Reference proteome</keyword>
<dbReference type="InParanoid" id="A0A0C3JD10"/>
<name>A0A0C3JD10_PISTI</name>
<reference evidence="2" key="2">
    <citation type="submission" date="2015-01" db="EMBL/GenBank/DDBJ databases">
        <title>Evolutionary Origins and Diversification of the Mycorrhizal Mutualists.</title>
        <authorList>
            <consortium name="DOE Joint Genome Institute"/>
            <consortium name="Mycorrhizal Genomics Consortium"/>
            <person name="Kohler A."/>
            <person name="Kuo A."/>
            <person name="Nagy L.G."/>
            <person name="Floudas D."/>
            <person name="Copeland A."/>
            <person name="Barry K.W."/>
            <person name="Cichocki N."/>
            <person name="Veneault-Fourrey C."/>
            <person name="LaButti K."/>
            <person name="Lindquist E.A."/>
            <person name="Lipzen A."/>
            <person name="Lundell T."/>
            <person name="Morin E."/>
            <person name="Murat C."/>
            <person name="Riley R."/>
            <person name="Ohm R."/>
            <person name="Sun H."/>
            <person name="Tunlid A."/>
            <person name="Henrissat B."/>
            <person name="Grigoriev I.V."/>
            <person name="Hibbett D.S."/>
            <person name="Martin F."/>
        </authorList>
    </citation>
    <scope>NUCLEOTIDE SEQUENCE [LARGE SCALE GENOMIC DNA]</scope>
    <source>
        <strain evidence="2">Marx 270</strain>
    </source>
</reference>
<proteinExistence type="predicted"/>
<dbReference type="EMBL" id="KN831961">
    <property type="protein sequence ID" value="KIO06948.1"/>
    <property type="molecule type" value="Genomic_DNA"/>
</dbReference>
<dbReference type="Proteomes" id="UP000054217">
    <property type="component" value="Unassembled WGS sequence"/>
</dbReference>
<protein>
    <submittedName>
        <fullName evidence="1">Uncharacterized protein</fullName>
    </submittedName>
</protein>
<gene>
    <name evidence="1" type="ORF">M404DRAFT_998383</name>
</gene>
<accession>A0A0C3JD10</accession>
<reference evidence="1 2" key="1">
    <citation type="submission" date="2014-04" db="EMBL/GenBank/DDBJ databases">
        <authorList>
            <consortium name="DOE Joint Genome Institute"/>
            <person name="Kuo A."/>
            <person name="Kohler A."/>
            <person name="Costa M.D."/>
            <person name="Nagy L.G."/>
            <person name="Floudas D."/>
            <person name="Copeland A."/>
            <person name="Barry K.W."/>
            <person name="Cichocki N."/>
            <person name="Veneault-Fourrey C."/>
            <person name="LaButti K."/>
            <person name="Lindquist E.A."/>
            <person name="Lipzen A."/>
            <person name="Lundell T."/>
            <person name="Morin E."/>
            <person name="Murat C."/>
            <person name="Sun H."/>
            <person name="Tunlid A."/>
            <person name="Henrissat B."/>
            <person name="Grigoriev I.V."/>
            <person name="Hibbett D.S."/>
            <person name="Martin F."/>
            <person name="Nordberg H.P."/>
            <person name="Cantor M.N."/>
            <person name="Hua S.X."/>
        </authorList>
    </citation>
    <scope>NUCLEOTIDE SEQUENCE [LARGE SCALE GENOMIC DNA]</scope>
    <source>
        <strain evidence="1 2">Marx 270</strain>
    </source>
</reference>
<dbReference type="HOGENOM" id="CLU_2050581_0_0_1"/>
<evidence type="ECO:0000313" key="1">
    <source>
        <dbReference type="EMBL" id="KIO06948.1"/>
    </source>
</evidence>
<dbReference type="AlphaFoldDB" id="A0A0C3JD10"/>